<evidence type="ECO:0000313" key="3">
    <source>
        <dbReference type="EMBL" id="OTA18721.1"/>
    </source>
</evidence>
<dbReference type="InterPro" id="IPR008542">
    <property type="entry name" value="BIg21"/>
</dbReference>
<organism evidence="3 4">
    <name type="scientific">Xenorhabdus beddingii</name>
    <dbReference type="NCBI Taxonomy" id="40578"/>
    <lineage>
        <taxon>Bacteria</taxon>
        <taxon>Pseudomonadati</taxon>
        <taxon>Pseudomonadota</taxon>
        <taxon>Gammaproteobacteria</taxon>
        <taxon>Enterobacterales</taxon>
        <taxon>Morganellaceae</taxon>
        <taxon>Xenorhabdus</taxon>
    </lineage>
</organism>
<protein>
    <submittedName>
        <fullName evidence="3">Putative invasin</fullName>
    </submittedName>
</protein>
<accession>A0A1Y2SIV7</accession>
<dbReference type="Proteomes" id="UP000194204">
    <property type="component" value="Unassembled WGS sequence"/>
</dbReference>
<evidence type="ECO:0000313" key="4">
    <source>
        <dbReference type="Proteomes" id="UP000194204"/>
    </source>
</evidence>
<dbReference type="Pfam" id="PF05689">
    <property type="entry name" value="InvE_AD"/>
    <property type="match status" value="1"/>
</dbReference>
<gene>
    <name evidence="3" type="ORF">Xbed_02963</name>
</gene>
<feature type="domain" description="InvasinE Adhesion" evidence="2">
    <location>
        <begin position="40"/>
        <end position="152"/>
    </location>
</feature>
<name>A0A1Y2SIV7_9GAMM</name>
<dbReference type="AlphaFoldDB" id="A0A1Y2SIV7"/>
<dbReference type="Pfam" id="PF05688">
    <property type="entry name" value="BIg21"/>
    <property type="match status" value="1"/>
</dbReference>
<evidence type="ECO:0000259" key="1">
    <source>
        <dbReference type="Pfam" id="PF05688"/>
    </source>
</evidence>
<keyword evidence="4" id="KW-1185">Reference proteome</keyword>
<evidence type="ECO:0000259" key="2">
    <source>
        <dbReference type="Pfam" id="PF05689"/>
    </source>
</evidence>
<feature type="domain" description="Bacterial Immunoglobulin-like 21" evidence="1">
    <location>
        <begin position="2"/>
        <end position="37"/>
    </location>
</feature>
<proteinExistence type="predicted"/>
<reference evidence="3 4" key="1">
    <citation type="submission" date="2017-01" db="EMBL/GenBank/DDBJ databases">
        <title>Deconstructing symbiosis and pathogenesis requirements using a combined genomic-metabolomic approach.</title>
        <authorList>
            <person name="Tobias N.J."/>
            <person name="Wolff H."/>
            <person name="Djahanschiri B."/>
            <person name="Ebersberger I."/>
            <person name="Bode H.B."/>
        </authorList>
    </citation>
    <scope>NUCLEOTIDE SEQUENCE [LARGE SCALE GENOMIC DNA]</scope>
    <source>
        <strain evidence="3 4">DSM 4764</strain>
    </source>
</reference>
<comment type="caution">
    <text evidence="3">The sequence shown here is derived from an EMBL/GenBank/DDBJ whole genome shotgun (WGS) entry which is preliminary data.</text>
</comment>
<sequence>MIIKVTDPDGKGVKTTLKVTAEGASGSKNQDVIFTVLTSPDTNKANYWGHMPNFIKIDGVTFNRPQLKAEFSGYGASPEWHNEIWVLIAHGHTDDEPTGALLYCANQGKSLPTRGQLQKLQSTYGHNGVQTKLGWPTNEVYYDNYITSDRFREAVSLVDGSYEMTHFGHRVSCIN</sequence>
<dbReference type="STRING" id="40578.Xbed_02963"/>
<dbReference type="InterPro" id="IPR008541">
    <property type="entry name" value="InvE_AD"/>
</dbReference>
<dbReference type="EMBL" id="MUBK01000027">
    <property type="protein sequence ID" value="OTA18721.1"/>
    <property type="molecule type" value="Genomic_DNA"/>
</dbReference>